<comment type="caution">
    <text evidence="1">The sequence shown here is derived from an EMBL/GenBank/DDBJ whole genome shotgun (WGS) entry which is preliminary data.</text>
</comment>
<dbReference type="AlphaFoldDB" id="A0AAN9SAE6"/>
<keyword evidence="2" id="KW-1185">Reference proteome</keyword>
<gene>
    <name evidence="1" type="ORF">VNO78_20497</name>
</gene>
<name>A0AAN9SAE6_PSOTE</name>
<protein>
    <submittedName>
        <fullName evidence="1">Uncharacterized protein</fullName>
    </submittedName>
</protein>
<organism evidence="1 2">
    <name type="scientific">Psophocarpus tetragonolobus</name>
    <name type="common">Winged bean</name>
    <name type="synonym">Dolichos tetragonolobus</name>
    <dbReference type="NCBI Taxonomy" id="3891"/>
    <lineage>
        <taxon>Eukaryota</taxon>
        <taxon>Viridiplantae</taxon>
        <taxon>Streptophyta</taxon>
        <taxon>Embryophyta</taxon>
        <taxon>Tracheophyta</taxon>
        <taxon>Spermatophyta</taxon>
        <taxon>Magnoliopsida</taxon>
        <taxon>eudicotyledons</taxon>
        <taxon>Gunneridae</taxon>
        <taxon>Pentapetalae</taxon>
        <taxon>rosids</taxon>
        <taxon>fabids</taxon>
        <taxon>Fabales</taxon>
        <taxon>Fabaceae</taxon>
        <taxon>Papilionoideae</taxon>
        <taxon>50 kb inversion clade</taxon>
        <taxon>NPAAA clade</taxon>
        <taxon>indigoferoid/millettioid clade</taxon>
        <taxon>Phaseoleae</taxon>
        <taxon>Psophocarpus</taxon>
    </lineage>
</organism>
<evidence type="ECO:0000313" key="1">
    <source>
        <dbReference type="EMBL" id="KAK7392070.1"/>
    </source>
</evidence>
<proteinExistence type="predicted"/>
<accession>A0AAN9SAE6</accession>
<reference evidence="1 2" key="1">
    <citation type="submission" date="2024-01" db="EMBL/GenBank/DDBJ databases">
        <title>The genomes of 5 underutilized Papilionoideae crops provide insights into root nodulation and disease resistanc.</title>
        <authorList>
            <person name="Jiang F."/>
        </authorList>
    </citation>
    <scope>NUCLEOTIDE SEQUENCE [LARGE SCALE GENOMIC DNA]</scope>
    <source>
        <strain evidence="1">DUOXIRENSHENG_FW03</strain>
        <tissue evidence="1">Leaves</tissue>
    </source>
</reference>
<dbReference type="EMBL" id="JAYMYS010000005">
    <property type="protein sequence ID" value="KAK7392070.1"/>
    <property type="molecule type" value="Genomic_DNA"/>
</dbReference>
<evidence type="ECO:0000313" key="2">
    <source>
        <dbReference type="Proteomes" id="UP001386955"/>
    </source>
</evidence>
<dbReference type="Proteomes" id="UP001386955">
    <property type="component" value="Unassembled WGS sequence"/>
</dbReference>
<sequence>MRAGHNYKAASKKEHLDPNIGLDCRDPDTAISFSCKFAYATKNTGRERSKQKHRHLSIQSTRSKVYSIKENKIKYECGKYINKLQSLHSNCVNSKMLRVRVPVHHLVYCT</sequence>